<organism evidence="1 2">
    <name type="scientific">Mycolicibacterium poriferae</name>
    <dbReference type="NCBI Taxonomy" id="39694"/>
    <lineage>
        <taxon>Bacteria</taxon>
        <taxon>Bacillati</taxon>
        <taxon>Actinomycetota</taxon>
        <taxon>Actinomycetes</taxon>
        <taxon>Mycobacteriales</taxon>
        <taxon>Mycobacteriaceae</taxon>
        <taxon>Mycolicibacterium</taxon>
    </lineage>
</organism>
<dbReference type="KEGG" id="mpof:MPOR_20360"/>
<dbReference type="Proteomes" id="UP000466785">
    <property type="component" value="Chromosome"/>
</dbReference>
<evidence type="ECO:0000313" key="1">
    <source>
        <dbReference type="EMBL" id="BBX51010.1"/>
    </source>
</evidence>
<dbReference type="EMBL" id="AP022570">
    <property type="protein sequence ID" value="BBX51010.1"/>
    <property type="molecule type" value="Genomic_DNA"/>
</dbReference>
<evidence type="ECO:0000313" key="2">
    <source>
        <dbReference type="Proteomes" id="UP000466785"/>
    </source>
</evidence>
<dbReference type="AlphaFoldDB" id="A0A6N4VA71"/>
<protein>
    <submittedName>
        <fullName evidence="1">Uncharacterized protein</fullName>
    </submittedName>
</protein>
<reference evidence="1 2" key="1">
    <citation type="journal article" date="2019" name="Emerg. Microbes Infect.">
        <title>Comprehensive subspecies identification of 175 nontuberculous mycobacteria species based on 7547 genomic profiles.</title>
        <authorList>
            <person name="Matsumoto Y."/>
            <person name="Kinjo T."/>
            <person name="Motooka D."/>
            <person name="Nabeya D."/>
            <person name="Jung N."/>
            <person name="Uechi K."/>
            <person name="Horii T."/>
            <person name="Iida T."/>
            <person name="Fujita J."/>
            <person name="Nakamura S."/>
        </authorList>
    </citation>
    <scope>NUCLEOTIDE SEQUENCE [LARGE SCALE GENOMIC DNA]</scope>
    <source>
        <strain evidence="1 2">JCM 12603</strain>
    </source>
</reference>
<dbReference type="RefSeq" id="WP_163673481.1">
    <property type="nucleotide sequence ID" value="NZ_AP022570.1"/>
</dbReference>
<gene>
    <name evidence="1" type="ORF">MPOR_20360</name>
</gene>
<name>A0A6N4VA71_9MYCO</name>
<proteinExistence type="predicted"/>
<sequence>MTLTTRSHTTLLAALDDYALALASVGERFDQGRYIEAQVLAVHVRKLVHDGDTSRALLTEIGLRDVLTWVDTGGVPNPKTASSAACLTLMKVRSGLQRGGEYVPKLALYPPAPIRTRSGEHIDRGSRIPFEHWWTNPVIKDADGAEFSRQHLVLALADDIDDPEARSARAALAASASLGWVLEDGAWSAATPPAASPVLASVRQIGFEVIQTLRQQRDVIQAALN</sequence>
<keyword evidence="2" id="KW-1185">Reference proteome</keyword>
<accession>A0A6N4VA71</accession>